<evidence type="ECO:0000313" key="2">
    <source>
        <dbReference type="Proteomes" id="UP000305451"/>
    </source>
</evidence>
<proteinExistence type="predicted"/>
<comment type="caution">
    <text evidence="1">The sequence shown here is derived from an EMBL/GenBank/DDBJ whole genome shotgun (WGS) entry which is preliminary data.</text>
</comment>
<reference evidence="1 2" key="1">
    <citation type="journal article" date="2013" name="Int. J. Syst. Evol. Microbiol.">
        <title>Marinicauda pacifica gen. nov., sp. nov., a prosthecate alphaproteobacterium of the family Hyphomonadaceae isolated from deep seawater.</title>
        <authorList>
            <person name="Zhang X.Y."/>
            <person name="Li G.W."/>
            <person name="Wang C.S."/>
            <person name="Zhang Y.J."/>
            <person name="Xu X.W."/>
            <person name="Li H."/>
            <person name="Liu A."/>
            <person name="Liu C."/>
            <person name="Xie B.B."/>
            <person name="Qin Q.L."/>
            <person name="Xu Z."/>
            <person name="Chen X.L."/>
            <person name="Zhou B.C."/>
            <person name="Zhang Y.Z."/>
        </authorList>
    </citation>
    <scope>NUCLEOTIDE SEQUENCE [LARGE SCALE GENOMIC DNA]</scope>
    <source>
        <strain evidence="1 2">P-1 km-3</strain>
    </source>
</reference>
<sequence>MLLASALFALSAALPQPLEQALTIQVDETELSTGHFRVTEGPARIEFRVVYDDQRQAELTLLAPAETAMTEAEVELWEAWQGDDEADGEEEDSSFDGAYNVENLRASIGGEVSELGREDGLLVYAFTPLSLFSAEDGDGSERIVQHLTGRVAVDEAAGHIAWIEYSAPESFKPNMAARIETFMMRVSFGREASAEAPRMEELAFEIEGSAAFQPFSQNSRIELISAEFTPAD</sequence>
<dbReference type="EMBL" id="SRXV01000001">
    <property type="protein sequence ID" value="TGY94124.1"/>
    <property type="molecule type" value="Genomic_DNA"/>
</dbReference>
<organism evidence="1 2">
    <name type="scientific">Marinicauda pacifica</name>
    <dbReference type="NCBI Taxonomy" id="1133559"/>
    <lineage>
        <taxon>Bacteria</taxon>
        <taxon>Pseudomonadati</taxon>
        <taxon>Pseudomonadota</taxon>
        <taxon>Alphaproteobacteria</taxon>
        <taxon>Maricaulales</taxon>
        <taxon>Maricaulaceae</taxon>
        <taxon>Marinicauda</taxon>
    </lineage>
</organism>
<keyword evidence="2" id="KW-1185">Reference proteome</keyword>
<protein>
    <submittedName>
        <fullName evidence="1">Uncharacterized protein</fullName>
    </submittedName>
</protein>
<accession>A0A4S2HDP7</accession>
<evidence type="ECO:0000313" key="1">
    <source>
        <dbReference type="EMBL" id="TGY94124.1"/>
    </source>
</evidence>
<dbReference type="OrthoDB" id="7630083at2"/>
<dbReference type="RefSeq" id="WP_135943319.1">
    <property type="nucleotide sequence ID" value="NZ_BMEI01000001.1"/>
</dbReference>
<name>A0A4S2HDP7_9PROT</name>
<dbReference type="Proteomes" id="UP000305451">
    <property type="component" value="Unassembled WGS sequence"/>
</dbReference>
<dbReference type="AlphaFoldDB" id="A0A4S2HDP7"/>
<gene>
    <name evidence="1" type="ORF">E5162_02255</name>
</gene>